<name>K2R399_METFP</name>
<gene>
    <name evidence="1" type="ORF">A994_06520</name>
</gene>
<accession>K2R399</accession>
<organism evidence="1 2">
    <name type="scientific">Methanobacterium formicicum (strain DSM 3637 / PP1)</name>
    <dbReference type="NCBI Taxonomy" id="1204725"/>
    <lineage>
        <taxon>Archaea</taxon>
        <taxon>Methanobacteriati</taxon>
        <taxon>Methanobacteriota</taxon>
        <taxon>Methanomada group</taxon>
        <taxon>Methanobacteria</taxon>
        <taxon>Methanobacteriales</taxon>
        <taxon>Methanobacteriaceae</taxon>
        <taxon>Methanobacterium</taxon>
    </lineage>
</organism>
<protein>
    <submittedName>
        <fullName evidence="1">Uncharacterized protein</fullName>
    </submittedName>
</protein>
<dbReference type="Proteomes" id="UP000007360">
    <property type="component" value="Unassembled WGS sequence"/>
</dbReference>
<evidence type="ECO:0000313" key="1">
    <source>
        <dbReference type="EMBL" id="EKF85712.1"/>
    </source>
</evidence>
<dbReference type="AlphaFoldDB" id="K2R399"/>
<reference evidence="1 2" key="1">
    <citation type="journal article" date="2012" name="J. Bacteriol.">
        <title>Draft genome sequence of Methanobacterium formicicum DSM 3637, an archaebacterium isolated from the methane producer amoeba Pelomyxa palustris.</title>
        <authorList>
            <person name="Gutierrez G."/>
        </authorList>
    </citation>
    <scope>NUCLEOTIDE SEQUENCE [LARGE SCALE GENOMIC DNA]</scope>
    <source>
        <strain evidence="2">DSM 3637 / PP1</strain>
    </source>
</reference>
<sequence length="137" mass="15392">MKQPLRIKKSNIIMATVFLRSKTGRSLIKEGKAIQYDVTPYLAAPETYEKAINEFKKLGFTIEAKGITLSISGPLKLFEKTFKVKIYLGKLDDHGPSQNRSSAENRTIYLSSRPLMKIKELEDVVEGVSLTKPGVLF</sequence>
<dbReference type="EMBL" id="AMPO01000005">
    <property type="protein sequence ID" value="EKF85712.1"/>
    <property type="molecule type" value="Genomic_DNA"/>
</dbReference>
<evidence type="ECO:0000313" key="2">
    <source>
        <dbReference type="Proteomes" id="UP000007360"/>
    </source>
</evidence>
<dbReference type="PATRIC" id="fig|1204725.3.peg.1307"/>
<comment type="caution">
    <text evidence="1">The sequence shown here is derived from an EMBL/GenBank/DDBJ whole genome shotgun (WGS) entry which is preliminary data.</text>
</comment>
<keyword evidence="2" id="KW-1185">Reference proteome</keyword>
<proteinExistence type="predicted"/>